<gene>
    <name evidence="2" type="ORF">KI659_15415</name>
</gene>
<organism evidence="2 3">
    <name type="scientific">Litoribacter ruber</name>
    <dbReference type="NCBI Taxonomy" id="702568"/>
    <lineage>
        <taxon>Bacteria</taxon>
        <taxon>Pseudomonadati</taxon>
        <taxon>Bacteroidota</taxon>
        <taxon>Cytophagia</taxon>
        <taxon>Cytophagales</taxon>
        <taxon>Cyclobacteriaceae</taxon>
        <taxon>Litoribacter</taxon>
    </lineage>
</organism>
<dbReference type="PROSITE" id="PS51257">
    <property type="entry name" value="PROKAR_LIPOPROTEIN"/>
    <property type="match status" value="1"/>
</dbReference>
<keyword evidence="3" id="KW-1185">Reference proteome</keyword>
<dbReference type="EMBL" id="JAHCMY010000012">
    <property type="protein sequence ID" value="MBS9525405.1"/>
    <property type="molecule type" value="Genomic_DNA"/>
</dbReference>
<feature type="chain" id="PRO_5042939035" description="Transferrin-binding protein B C-lobe/N-lobe beta barrel domain-containing protein" evidence="1">
    <location>
        <begin position="27"/>
        <end position="197"/>
    </location>
</feature>
<evidence type="ECO:0000313" key="3">
    <source>
        <dbReference type="Proteomes" id="UP001319104"/>
    </source>
</evidence>
<evidence type="ECO:0000313" key="2">
    <source>
        <dbReference type="EMBL" id="MBS9525405.1"/>
    </source>
</evidence>
<feature type="signal peptide" evidence="1">
    <location>
        <begin position="1"/>
        <end position="26"/>
    </location>
</feature>
<accession>A0AAP2CMQ4</accession>
<comment type="caution">
    <text evidence="2">The sequence shown here is derived from an EMBL/GenBank/DDBJ whole genome shotgun (WGS) entry which is preliminary data.</text>
</comment>
<sequence length="197" mass="21400">MKALNKLKFYMTGLLMGALIIGCSSSDDEEPILRDEDEETLSVSELTFSGAETGRKVGETFVGKATTSDGGYFMTIVLADEDPDTYVLNISRMMSQPFNFAPGSHTIPAWTEDDDPTEGFYASLTLTGSSAVYMTYGEETGGTFTIDQRRTIGGREYVEGNLALTFANLLDNATRVAVQGTFKGFVEDLGVIEVDDD</sequence>
<evidence type="ECO:0000256" key="1">
    <source>
        <dbReference type="SAM" id="SignalP"/>
    </source>
</evidence>
<dbReference type="Proteomes" id="UP001319104">
    <property type="component" value="Unassembled WGS sequence"/>
</dbReference>
<reference evidence="2 3" key="1">
    <citation type="submission" date="2021-05" db="EMBL/GenBank/DDBJ databases">
        <authorList>
            <person name="Zhang Z.D."/>
            <person name="Osman G."/>
        </authorList>
    </citation>
    <scope>NUCLEOTIDE SEQUENCE [LARGE SCALE GENOMIC DNA]</scope>
    <source>
        <strain evidence="2 3">KCTC 32217</strain>
    </source>
</reference>
<dbReference type="RefSeq" id="WP_213946266.1">
    <property type="nucleotide sequence ID" value="NZ_JAHCMY010000012.1"/>
</dbReference>
<keyword evidence="1" id="KW-0732">Signal</keyword>
<evidence type="ECO:0008006" key="4">
    <source>
        <dbReference type="Google" id="ProtNLM"/>
    </source>
</evidence>
<dbReference type="AlphaFoldDB" id="A0AAP2CMQ4"/>
<name>A0AAP2CMQ4_9BACT</name>
<protein>
    <recommendedName>
        <fullName evidence="4">Transferrin-binding protein B C-lobe/N-lobe beta barrel domain-containing protein</fullName>
    </recommendedName>
</protein>
<proteinExistence type="predicted"/>